<proteinExistence type="predicted"/>
<dbReference type="PANTHER" id="PTHR33514">
    <property type="entry name" value="PROTEIN ABCI12, CHLOROPLASTIC"/>
    <property type="match status" value="1"/>
</dbReference>
<keyword evidence="3 5" id="KW-1133">Transmembrane helix</keyword>
<evidence type="ECO:0000256" key="1">
    <source>
        <dbReference type="ARBA" id="ARBA00004141"/>
    </source>
</evidence>
<comment type="subcellular location">
    <subcellularLocation>
        <location evidence="1">Membrane</location>
        <topology evidence="1">Multi-pass membrane protein</topology>
    </subcellularLocation>
</comment>
<feature type="transmembrane region" description="Helical" evidence="5">
    <location>
        <begin position="243"/>
        <end position="265"/>
    </location>
</feature>
<dbReference type="AlphaFoldDB" id="M2PNR3"/>
<dbReference type="CDD" id="cd16914">
    <property type="entry name" value="EcfT"/>
    <property type="match status" value="1"/>
</dbReference>
<organism evidence="6 7">
    <name type="scientific">Eggerthia catenaformis OT 569 = DSM 20559</name>
    <dbReference type="NCBI Taxonomy" id="999415"/>
    <lineage>
        <taxon>Bacteria</taxon>
        <taxon>Bacillati</taxon>
        <taxon>Bacillota</taxon>
        <taxon>Erysipelotrichia</taxon>
        <taxon>Erysipelotrichales</taxon>
        <taxon>Coprobacillaceae</taxon>
        <taxon>Eggerthia</taxon>
    </lineage>
</organism>
<evidence type="ECO:0000256" key="3">
    <source>
        <dbReference type="ARBA" id="ARBA00022989"/>
    </source>
</evidence>
<dbReference type="RefSeq" id="WP_004801852.1">
    <property type="nucleotide sequence ID" value="NZ_AUGJ01000003.1"/>
</dbReference>
<keyword evidence="2 5" id="KW-0812">Transmembrane</keyword>
<dbReference type="EMBL" id="AGEJ01000010">
    <property type="protein sequence ID" value="EMD17214.1"/>
    <property type="molecule type" value="Genomic_DNA"/>
</dbReference>
<dbReference type="InterPro" id="IPR003339">
    <property type="entry name" value="ABC/ECF_trnsptr_transmembrane"/>
</dbReference>
<dbReference type="PATRIC" id="fig|999415.3.peg.582"/>
<reference evidence="6 7" key="1">
    <citation type="submission" date="2013-02" db="EMBL/GenBank/DDBJ databases">
        <title>The Genome Sequence of Lactobacillus catenaformis F0143.</title>
        <authorList>
            <consortium name="The Broad Institute Genome Sequencing Platform"/>
            <person name="Earl A."/>
            <person name="Ward D."/>
            <person name="Feldgarden M."/>
            <person name="Gevers D."/>
            <person name="Izard J."/>
            <person name="Blanton J.M."/>
            <person name="Mathney J."/>
            <person name="Dewhirst F.E."/>
            <person name="Young S.K."/>
            <person name="Zeng Q."/>
            <person name="Gargeya S."/>
            <person name="Fitzgerald M."/>
            <person name="Haas B."/>
            <person name="Abouelleil A."/>
            <person name="Alvarado L."/>
            <person name="Arachchi H.M."/>
            <person name="Berlin A."/>
            <person name="Chapman S.B."/>
            <person name="Gearin G."/>
            <person name="Goldberg J."/>
            <person name="Griggs A."/>
            <person name="Gujja S."/>
            <person name="Hansen M."/>
            <person name="Heiman D."/>
            <person name="Howarth C."/>
            <person name="Larimer J."/>
            <person name="Lui A."/>
            <person name="MacDonald P.J.P."/>
            <person name="McCowen C."/>
            <person name="Montmayeur A."/>
            <person name="Murphy C."/>
            <person name="Neiman D."/>
            <person name="Pearson M."/>
            <person name="Priest M."/>
            <person name="Roberts A."/>
            <person name="Saif S."/>
            <person name="Shea T."/>
            <person name="Sisk P."/>
            <person name="Stolte C."/>
            <person name="Sykes S."/>
            <person name="Wortman J."/>
            <person name="Nusbaum C."/>
            <person name="Birren B."/>
        </authorList>
    </citation>
    <scope>NUCLEOTIDE SEQUENCE [LARGE SCALE GENOMIC DNA]</scope>
    <source>
        <strain evidence="6 7">OT 569</strain>
    </source>
</reference>
<comment type="caution">
    <text evidence="6">The sequence shown here is derived from an EMBL/GenBank/DDBJ whole genome shotgun (WGS) entry which is preliminary data.</text>
</comment>
<evidence type="ECO:0000256" key="2">
    <source>
        <dbReference type="ARBA" id="ARBA00022692"/>
    </source>
</evidence>
<evidence type="ECO:0000256" key="5">
    <source>
        <dbReference type="SAM" id="Phobius"/>
    </source>
</evidence>
<evidence type="ECO:0000313" key="7">
    <source>
        <dbReference type="Proteomes" id="UP000011758"/>
    </source>
</evidence>
<dbReference type="STRING" id="999415.HMPREF9943_00585"/>
<feature type="transmembrane region" description="Helical" evidence="5">
    <location>
        <begin position="108"/>
        <end position="128"/>
    </location>
</feature>
<name>M2PNR3_9FIRM</name>
<dbReference type="OrthoDB" id="8075495at2"/>
<dbReference type="PANTHER" id="PTHR33514:SF13">
    <property type="entry name" value="PROTEIN ABCI12, CHLOROPLASTIC"/>
    <property type="match status" value="1"/>
</dbReference>
<feature type="transmembrane region" description="Helical" evidence="5">
    <location>
        <begin position="27"/>
        <end position="57"/>
    </location>
</feature>
<evidence type="ECO:0000313" key="6">
    <source>
        <dbReference type="EMBL" id="EMD17214.1"/>
    </source>
</evidence>
<feature type="transmembrane region" description="Helical" evidence="5">
    <location>
        <begin position="69"/>
        <end position="88"/>
    </location>
</feature>
<feature type="transmembrane region" description="Helical" evidence="5">
    <location>
        <begin position="149"/>
        <end position="167"/>
    </location>
</feature>
<sequence>MNNSVFGQYYLADSIIHKLDPRLKITALLMILITVFFDAGFIGYGIIGIFAIILFLLSKLPMKRIIKAMKPMIFMMIFLFIFNVLLLRQGILLYKIGPFSIYSGALHQSAYIVVRLILIIIFTTILTSTTKPLDMTLGLERLLSPLKKIGFPVYEVSMMISVALRFIPTLIEETQRIMKAQASRGADFNEGTLKEKITAIISLIIPLFISAFQRADDLANAMESRNYQPGAMRTRYHQLKWRYYDSFASLSVFLLMLIIITMSVIL</sequence>
<dbReference type="Pfam" id="PF02361">
    <property type="entry name" value="CbiQ"/>
    <property type="match status" value="1"/>
</dbReference>
<keyword evidence="4 5" id="KW-0472">Membrane</keyword>
<accession>M2PNR3</accession>
<dbReference type="BioCyc" id="ECAT999415-HMP:GTTI-605-MONOMER"/>
<keyword evidence="7" id="KW-1185">Reference proteome</keyword>
<dbReference type="eggNOG" id="COG0619">
    <property type="taxonomic scope" value="Bacteria"/>
</dbReference>
<evidence type="ECO:0000256" key="4">
    <source>
        <dbReference type="ARBA" id="ARBA00023136"/>
    </source>
</evidence>
<protein>
    <recommendedName>
        <fullName evidence="8">Cobalt transport protein</fullName>
    </recommendedName>
</protein>
<evidence type="ECO:0008006" key="8">
    <source>
        <dbReference type="Google" id="ProtNLM"/>
    </source>
</evidence>
<gene>
    <name evidence="6" type="ORF">HMPREF9943_00585</name>
</gene>
<dbReference type="GO" id="GO:0005886">
    <property type="term" value="C:plasma membrane"/>
    <property type="evidence" value="ECO:0007669"/>
    <property type="project" value="UniProtKB-ARBA"/>
</dbReference>
<dbReference type="Proteomes" id="UP000011758">
    <property type="component" value="Unassembled WGS sequence"/>
</dbReference>